<name>A0A0F9CPV4_9ZZZZ</name>
<feature type="non-terminal residue" evidence="1">
    <location>
        <position position="25"/>
    </location>
</feature>
<sequence>MSFPNTIQGSYVTSFETGAVQLYPL</sequence>
<comment type="caution">
    <text evidence="1">The sequence shown here is derived from an EMBL/GenBank/DDBJ whole genome shotgun (WGS) entry which is preliminary data.</text>
</comment>
<evidence type="ECO:0000313" key="1">
    <source>
        <dbReference type="EMBL" id="KKL28447.1"/>
    </source>
</evidence>
<gene>
    <name evidence="1" type="ORF">LCGC14_2375070</name>
</gene>
<protein>
    <submittedName>
        <fullName evidence="1">Uncharacterized protein</fullName>
    </submittedName>
</protein>
<accession>A0A0F9CPV4</accession>
<proteinExistence type="predicted"/>
<dbReference type="EMBL" id="LAZR01035095">
    <property type="protein sequence ID" value="KKL28447.1"/>
    <property type="molecule type" value="Genomic_DNA"/>
</dbReference>
<reference evidence="1" key="1">
    <citation type="journal article" date="2015" name="Nature">
        <title>Complex archaea that bridge the gap between prokaryotes and eukaryotes.</title>
        <authorList>
            <person name="Spang A."/>
            <person name="Saw J.H."/>
            <person name="Jorgensen S.L."/>
            <person name="Zaremba-Niedzwiedzka K."/>
            <person name="Martijn J."/>
            <person name="Lind A.E."/>
            <person name="van Eijk R."/>
            <person name="Schleper C."/>
            <person name="Guy L."/>
            <person name="Ettema T.J."/>
        </authorList>
    </citation>
    <scope>NUCLEOTIDE SEQUENCE</scope>
</reference>
<dbReference type="AlphaFoldDB" id="A0A0F9CPV4"/>
<organism evidence="1">
    <name type="scientific">marine sediment metagenome</name>
    <dbReference type="NCBI Taxonomy" id="412755"/>
    <lineage>
        <taxon>unclassified sequences</taxon>
        <taxon>metagenomes</taxon>
        <taxon>ecological metagenomes</taxon>
    </lineage>
</organism>